<dbReference type="RefSeq" id="WP_083712791.1">
    <property type="nucleotide sequence ID" value="NZ_CP019082.1"/>
</dbReference>
<keyword evidence="2" id="KW-0378">Hydrolase</keyword>
<dbReference type="KEGG" id="pbor:BSF38_01676"/>
<organism evidence="2 3">
    <name type="scientific">Paludisphaera borealis</name>
    <dbReference type="NCBI Taxonomy" id="1387353"/>
    <lineage>
        <taxon>Bacteria</taxon>
        <taxon>Pseudomonadati</taxon>
        <taxon>Planctomycetota</taxon>
        <taxon>Planctomycetia</taxon>
        <taxon>Isosphaerales</taxon>
        <taxon>Isosphaeraceae</taxon>
        <taxon>Paludisphaera</taxon>
    </lineage>
</organism>
<dbReference type="SUPFAM" id="SSF53474">
    <property type="entry name" value="alpha/beta-Hydrolases"/>
    <property type="match status" value="1"/>
</dbReference>
<accession>A0A1U7CMP8</accession>
<reference evidence="3" key="1">
    <citation type="submission" date="2016-12" db="EMBL/GenBank/DDBJ databases">
        <title>Comparative genomics of four Isosphaeraceae planctomycetes: a common pool of plasmids and glycoside hydrolase genes.</title>
        <authorList>
            <person name="Ivanova A."/>
        </authorList>
    </citation>
    <scope>NUCLEOTIDE SEQUENCE [LARGE SCALE GENOMIC DNA]</scope>
    <source>
        <strain evidence="3">PX4</strain>
    </source>
</reference>
<dbReference type="EMBL" id="CP019082">
    <property type="protein sequence ID" value="APW60210.1"/>
    <property type="molecule type" value="Genomic_DNA"/>
</dbReference>
<dbReference type="PANTHER" id="PTHR22946">
    <property type="entry name" value="DIENELACTONE HYDROLASE DOMAIN-CONTAINING PROTEIN-RELATED"/>
    <property type="match status" value="1"/>
</dbReference>
<evidence type="ECO:0000313" key="3">
    <source>
        <dbReference type="Proteomes" id="UP000186309"/>
    </source>
</evidence>
<proteinExistence type="predicted"/>
<dbReference type="Pfam" id="PF05448">
    <property type="entry name" value="AXE1"/>
    <property type="match status" value="1"/>
</dbReference>
<sequence>MRAFQGSDAAREQYPAFVRDSAPSARRPTVAPSTLAGWDARLRAVADGLRDSFGQVPDHPCDLEPEILGVLTRPGYVIERLTFQSRPGVRVTANLYRPERVDGRAAGVLSVHGHWKWARIDPVVQTRCIGLAQLGYVCLCVDAFGAGERAVAPGPGTYHGGLLGASLWSADVPLIGLQVYDNRRAVDYLISRPEVDPTQLAITGASGGGNQSLYAGATDDRFKAVVPVCGVGTYEAYLQAACCVCEVNPGGLSYGLTGDLLAMIAPRALLVISASHDARQFSVEEAAKSLAYARSRFHLLNADDRVRHLSIESGHDYNKQMREAMYGWLDRWLRGRGDGSPVPEPEIHPEDPADLRCYPDAASRPASVVTIPVFAHRESLARLAALPPVPDHRQAWEAEAIRIKAMLRDHVLGGLPVVRPPLPIVARDAKEDLLTIETTTEAGLTLTGLFFTPKPGATSRGTAIVIQHSDLEPATARERCKPWIDAGYAACCVELRATGKRKPNTPAVAGAADHDEAEWAVWLGRPLLGQWVWDVLQWIEVVSSLVKNPPKNLGPTVAGAPLVLDATGPIGLAPILAGAFDARVQTVCVDHGLVSYAPPNASAWSGIPMGLIAPKLLRYGDIGTLGALLAPRRLVVIGGVETTGEAASEERLKAAFAFTKSVYGLFSANDSLELATSRAASGLLPRAGAGG</sequence>
<evidence type="ECO:0000313" key="2">
    <source>
        <dbReference type="EMBL" id="APW60210.1"/>
    </source>
</evidence>
<dbReference type="PANTHER" id="PTHR22946:SF8">
    <property type="entry name" value="ACETYL XYLAN ESTERASE DOMAIN-CONTAINING PROTEIN"/>
    <property type="match status" value="1"/>
</dbReference>
<keyword evidence="3" id="KW-1185">Reference proteome</keyword>
<gene>
    <name evidence="2" type="ORF">BSF38_01676</name>
</gene>
<name>A0A1U7CMP8_9BACT</name>
<dbReference type="STRING" id="1387353.BSF38_01676"/>
<dbReference type="InterPro" id="IPR008391">
    <property type="entry name" value="AXE1_dom"/>
</dbReference>
<protein>
    <submittedName>
        <fullName evidence="2">Putative alpha/beta-hydrolase-type carbohydrate esterase (Acetyl xylan esterase)</fullName>
    </submittedName>
</protein>
<dbReference type="InterPro" id="IPR029058">
    <property type="entry name" value="AB_hydrolase_fold"/>
</dbReference>
<dbReference type="AlphaFoldDB" id="A0A1U7CMP8"/>
<dbReference type="InterPro" id="IPR050261">
    <property type="entry name" value="FrsA_esterase"/>
</dbReference>
<dbReference type="GO" id="GO:0016787">
    <property type="term" value="F:hydrolase activity"/>
    <property type="evidence" value="ECO:0007669"/>
    <property type="project" value="UniProtKB-KW"/>
</dbReference>
<dbReference type="OrthoDB" id="244125at2"/>
<evidence type="ECO:0000259" key="1">
    <source>
        <dbReference type="Pfam" id="PF05448"/>
    </source>
</evidence>
<feature type="domain" description="Acetyl xylan esterase" evidence="1">
    <location>
        <begin position="80"/>
        <end position="228"/>
    </location>
</feature>
<dbReference type="Proteomes" id="UP000186309">
    <property type="component" value="Chromosome"/>
</dbReference>
<dbReference type="Gene3D" id="3.40.50.1820">
    <property type="entry name" value="alpha/beta hydrolase"/>
    <property type="match status" value="2"/>
</dbReference>